<accession>A0A0C2Z6C6</accession>
<evidence type="ECO:0000313" key="1">
    <source>
        <dbReference type="EMBL" id="KIM48732.1"/>
    </source>
</evidence>
<evidence type="ECO:0000313" key="2">
    <source>
        <dbReference type="Proteomes" id="UP000053424"/>
    </source>
</evidence>
<protein>
    <submittedName>
        <fullName evidence="1">Uncharacterized protein</fullName>
    </submittedName>
</protein>
<keyword evidence="2" id="KW-1185">Reference proteome</keyword>
<name>A0A0C2Z6C6_HEBCY</name>
<dbReference type="HOGENOM" id="CLU_1825505_0_0_1"/>
<organism evidence="1 2">
    <name type="scientific">Hebeloma cylindrosporum</name>
    <dbReference type="NCBI Taxonomy" id="76867"/>
    <lineage>
        <taxon>Eukaryota</taxon>
        <taxon>Fungi</taxon>
        <taxon>Dikarya</taxon>
        <taxon>Basidiomycota</taxon>
        <taxon>Agaricomycotina</taxon>
        <taxon>Agaricomycetes</taxon>
        <taxon>Agaricomycetidae</taxon>
        <taxon>Agaricales</taxon>
        <taxon>Agaricineae</taxon>
        <taxon>Hymenogastraceae</taxon>
        <taxon>Hebeloma</taxon>
    </lineage>
</organism>
<dbReference type="EMBL" id="KN831768">
    <property type="protein sequence ID" value="KIM48732.1"/>
    <property type="molecule type" value="Genomic_DNA"/>
</dbReference>
<gene>
    <name evidence="1" type="ORF">M413DRAFT_84786</name>
</gene>
<dbReference type="AlphaFoldDB" id="A0A0C2Z6C6"/>
<sequence>MSCWFFFPFPHFLPLKSLHPPIIVTIRLCIQFFFFFSSHLCSFSLSLDPLPPMLPIVISLQSALIPLPQNPSLEPAILTTHHEHFKFLLLPEINSKEGCLFYLSFLASYKTFLQTFGPIFFLPSSKTNKKSKRLKEIRKTL</sequence>
<dbReference type="Proteomes" id="UP000053424">
    <property type="component" value="Unassembled WGS sequence"/>
</dbReference>
<reference evidence="1 2" key="1">
    <citation type="submission" date="2014-04" db="EMBL/GenBank/DDBJ databases">
        <authorList>
            <consortium name="DOE Joint Genome Institute"/>
            <person name="Kuo A."/>
            <person name="Gay G."/>
            <person name="Dore J."/>
            <person name="Kohler A."/>
            <person name="Nagy L.G."/>
            <person name="Floudas D."/>
            <person name="Copeland A."/>
            <person name="Barry K.W."/>
            <person name="Cichocki N."/>
            <person name="Veneault-Fourrey C."/>
            <person name="LaButti K."/>
            <person name="Lindquist E.A."/>
            <person name="Lipzen A."/>
            <person name="Lundell T."/>
            <person name="Morin E."/>
            <person name="Murat C."/>
            <person name="Sun H."/>
            <person name="Tunlid A."/>
            <person name="Henrissat B."/>
            <person name="Grigoriev I.V."/>
            <person name="Hibbett D.S."/>
            <person name="Martin F."/>
            <person name="Nordberg H.P."/>
            <person name="Cantor M.N."/>
            <person name="Hua S.X."/>
        </authorList>
    </citation>
    <scope>NUCLEOTIDE SEQUENCE [LARGE SCALE GENOMIC DNA]</scope>
    <source>
        <strain evidence="2">h7</strain>
    </source>
</reference>
<reference evidence="2" key="2">
    <citation type="submission" date="2015-01" db="EMBL/GenBank/DDBJ databases">
        <title>Evolutionary Origins and Diversification of the Mycorrhizal Mutualists.</title>
        <authorList>
            <consortium name="DOE Joint Genome Institute"/>
            <consortium name="Mycorrhizal Genomics Consortium"/>
            <person name="Kohler A."/>
            <person name="Kuo A."/>
            <person name="Nagy L.G."/>
            <person name="Floudas D."/>
            <person name="Copeland A."/>
            <person name="Barry K.W."/>
            <person name="Cichocki N."/>
            <person name="Veneault-Fourrey C."/>
            <person name="LaButti K."/>
            <person name="Lindquist E.A."/>
            <person name="Lipzen A."/>
            <person name="Lundell T."/>
            <person name="Morin E."/>
            <person name="Murat C."/>
            <person name="Riley R."/>
            <person name="Ohm R."/>
            <person name="Sun H."/>
            <person name="Tunlid A."/>
            <person name="Henrissat B."/>
            <person name="Grigoriev I.V."/>
            <person name="Hibbett D.S."/>
            <person name="Martin F."/>
        </authorList>
    </citation>
    <scope>NUCLEOTIDE SEQUENCE [LARGE SCALE GENOMIC DNA]</scope>
    <source>
        <strain evidence="2">h7</strain>
    </source>
</reference>
<proteinExistence type="predicted"/>